<comment type="caution">
    <text evidence="2">The sequence shown here is derived from an EMBL/GenBank/DDBJ whole genome shotgun (WGS) entry which is preliminary data.</text>
</comment>
<dbReference type="Pfam" id="PF07561">
    <property type="entry name" value="DUF1540"/>
    <property type="match status" value="2"/>
</dbReference>
<evidence type="ECO:0000313" key="3">
    <source>
        <dbReference type="Proteomes" id="UP000555552"/>
    </source>
</evidence>
<feature type="domain" description="DUF1540" evidence="1">
    <location>
        <begin position="12"/>
        <end position="43"/>
    </location>
</feature>
<name>A0A849BWM8_9ACTN</name>
<gene>
    <name evidence="2" type="ORF">HLB09_02365</name>
</gene>
<dbReference type="Proteomes" id="UP000555552">
    <property type="component" value="Unassembled WGS sequence"/>
</dbReference>
<evidence type="ECO:0000313" key="2">
    <source>
        <dbReference type="EMBL" id="NNH21948.1"/>
    </source>
</evidence>
<reference evidence="2 3" key="1">
    <citation type="submission" date="2020-05" db="EMBL/GenBank/DDBJ databases">
        <title>MicrobeNet Type strains.</title>
        <authorList>
            <person name="Nicholson A.C."/>
        </authorList>
    </citation>
    <scope>NUCLEOTIDE SEQUENCE [LARGE SCALE GENOMIC DNA]</scope>
    <source>
        <strain evidence="2 3">JCM 14547</strain>
    </source>
</reference>
<accession>A0A849BWM8</accession>
<keyword evidence="3" id="KW-1185">Reference proteome</keyword>
<dbReference type="AlphaFoldDB" id="A0A849BWM8"/>
<organism evidence="2 3">
    <name type="scientific">Pseudokineococcus marinus</name>
    <dbReference type="NCBI Taxonomy" id="351215"/>
    <lineage>
        <taxon>Bacteria</taxon>
        <taxon>Bacillati</taxon>
        <taxon>Actinomycetota</taxon>
        <taxon>Actinomycetes</taxon>
        <taxon>Kineosporiales</taxon>
        <taxon>Kineosporiaceae</taxon>
        <taxon>Pseudokineococcus</taxon>
    </lineage>
</organism>
<protein>
    <submittedName>
        <fullName evidence="2">DUF1540 domain-containing protein</fullName>
    </submittedName>
</protein>
<dbReference type="EMBL" id="JABEMA010000013">
    <property type="protein sequence ID" value="NNH21948.1"/>
    <property type="molecule type" value="Genomic_DNA"/>
</dbReference>
<feature type="domain" description="DUF1540" evidence="1">
    <location>
        <begin position="62"/>
        <end position="94"/>
    </location>
</feature>
<evidence type="ECO:0000259" key="1">
    <source>
        <dbReference type="Pfam" id="PF07561"/>
    </source>
</evidence>
<dbReference type="RefSeq" id="WP_171201802.1">
    <property type="nucleotide sequence ID" value="NZ_BAAANP010000013.1"/>
</dbReference>
<dbReference type="InterPro" id="IPR011437">
    <property type="entry name" value="DUF1540"/>
</dbReference>
<sequence length="98" mass="10169">MSLLEMPQVSECAVDGCAFNHDGCHAPAITVRSEHGTAGCGTFFDISTKGGLDRVVGQVGACERTDCSFNKDLTCTAGSVRVGPGHDVQANCLTYTTA</sequence>
<proteinExistence type="predicted"/>